<gene>
    <name evidence="1" type="ORF">CVT24_013067</name>
</gene>
<reference evidence="1 2" key="1">
    <citation type="journal article" date="2018" name="Evol. Lett.">
        <title>Horizontal gene cluster transfer increased hallucinogenic mushroom diversity.</title>
        <authorList>
            <person name="Reynolds H.T."/>
            <person name="Vijayakumar V."/>
            <person name="Gluck-Thaler E."/>
            <person name="Korotkin H.B."/>
            <person name="Matheny P.B."/>
            <person name="Slot J.C."/>
        </authorList>
    </citation>
    <scope>NUCLEOTIDE SEQUENCE [LARGE SCALE GENOMIC DNA]</scope>
    <source>
        <strain evidence="1 2">2629</strain>
    </source>
</reference>
<accession>A0A409YUW7</accession>
<comment type="caution">
    <text evidence="1">The sequence shown here is derived from an EMBL/GenBank/DDBJ whole genome shotgun (WGS) entry which is preliminary data.</text>
</comment>
<proteinExistence type="predicted"/>
<sequence>MASTAQTVTRSLASQLPANVLGQIFYQLFHLNRRRIIDFNYTPCYFWLYVAPLDEWQMPTEKDTDYRSMFPYNVAGVCKKWFKIVKPYPEFWDRLVLQLNGEVDGVDGVDLGGFPRGSGVTLDQVVPLACTRVKADVNMLSLYPASPDREAGENQTVAAMIQLLNPHLKRCARVNLYVTFASSIHVAVHTFAFKDWSANTLVLRSRIRPPMHYLSNEINPINDVDRLYTCLKRLVIDFDMFSAVYYNPPHSNRTFLGSLEELTLRISGINPPSAEFVVGALSLISSTKITIESDVKGTPPPSEPYARGDPWAKPVKGCKTLVLRSMGGVFIRDLLERVSMTDLVLEDCRLDLHLSKRQMMSMKTARLHNTPCERAVLRELKSRVRDVKKL</sequence>
<evidence type="ECO:0008006" key="3">
    <source>
        <dbReference type="Google" id="ProtNLM"/>
    </source>
</evidence>
<dbReference type="OrthoDB" id="3001771at2759"/>
<dbReference type="Proteomes" id="UP000284842">
    <property type="component" value="Unassembled WGS sequence"/>
</dbReference>
<name>A0A409YUW7_9AGAR</name>
<keyword evidence="2" id="KW-1185">Reference proteome</keyword>
<evidence type="ECO:0000313" key="1">
    <source>
        <dbReference type="EMBL" id="PPR06758.1"/>
    </source>
</evidence>
<dbReference type="EMBL" id="NHTK01000581">
    <property type="protein sequence ID" value="PPR06758.1"/>
    <property type="molecule type" value="Genomic_DNA"/>
</dbReference>
<organism evidence="1 2">
    <name type="scientific">Panaeolus cyanescens</name>
    <dbReference type="NCBI Taxonomy" id="181874"/>
    <lineage>
        <taxon>Eukaryota</taxon>
        <taxon>Fungi</taxon>
        <taxon>Dikarya</taxon>
        <taxon>Basidiomycota</taxon>
        <taxon>Agaricomycotina</taxon>
        <taxon>Agaricomycetes</taxon>
        <taxon>Agaricomycetidae</taxon>
        <taxon>Agaricales</taxon>
        <taxon>Agaricineae</taxon>
        <taxon>Galeropsidaceae</taxon>
        <taxon>Panaeolus</taxon>
    </lineage>
</organism>
<dbReference type="AlphaFoldDB" id="A0A409YUW7"/>
<dbReference type="InParanoid" id="A0A409YUW7"/>
<evidence type="ECO:0000313" key="2">
    <source>
        <dbReference type="Proteomes" id="UP000284842"/>
    </source>
</evidence>
<protein>
    <recommendedName>
        <fullName evidence="3">F-box domain-containing protein</fullName>
    </recommendedName>
</protein>